<dbReference type="InterPro" id="IPR009279">
    <property type="entry name" value="Portal_Mu"/>
</dbReference>
<keyword evidence="2" id="KW-1185">Reference proteome</keyword>
<accession>A0A0S4SNR6</accession>
<dbReference type="AlphaFoldDB" id="A0A0S4SNR6"/>
<gene>
    <name evidence="1" type="ORF">ERS686654_01839</name>
</gene>
<evidence type="ECO:0000313" key="1">
    <source>
        <dbReference type="EMBL" id="CUU88043.1"/>
    </source>
</evidence>
<dbReference type="EMBL" id="FAVB01000005">
    <property type="protein sequence ID" value="CUU88043.1"/>
    <property type="molecule type" value="Genomic_DNA"/>
</dbReference>
<comment type="caution">
    <text evidence="1">The sequence shown here is derived from an EMBL/GenBank/DDBJ whole genome shotgun (WGS) entry which is preliminary data.</text>
</comment>
<organism evidence="1 2">
    <name type="scientific">Campylobacter hyointestinalis subsp. hyointestinalis</name>
    <dbReference type="NCBI Taxonomy" id="91352"/>
    <lineage>
        <taxon>Bacteria</taxon>
        <taxon>Pseudomonadati</taxon>
        <taxon>Campylobacterota</taxon>
        <taxon>Epsilonproteobacteria</taxon>
        <taxon>Campylobacterales</taxon>
        <taxon>Campylobacteraceae</taxon>
        <taxon>Campylobacter</taxon>
    </lineage>
</organism>
<dbReference type="Pfam" id="PF06074">
    <property type="entry name" value="Portal_Mu"/>
    <property type="match status" value="1"/>
</dbReference>
<protein>
    <submittedName>
        <fullName evidence="1">Mu-like prophage FluMu protein gp29</fullName>
    </submittedName>
</protein>
<evidence type="ECO:0000313" key="2">
    <source>
        <dbReference type="Proteomes" id="UP000052237"/>
    </source>
</evidence>
<dbReference type="RefSeq" id="WP_059435386.1">
    <property type="nucleotide sequence ID" value="NZ_FAVB01000005.1"/>
</dbReference>
<proteinExistence type="predicted"/>
<dbReference type="Proteomes" id="UP000052237">
    <property type="component" value="Unassembled WGS sequence"/>
</dbReference>
<name>A0A0S4SNR6_CAMHY</name>
<sequence>MDKNIKEFITLLRPKGEYLKTDMTNYVLLSASKISAALLTKEQNELFPIFSLIDDKDSSVGAEVLKRISSLTNKFFTHDLDASENENIEQIIKASVEARLFGLSVLEIYIKDDMSIGIAHIERDFISIKDNKPFLRVGKNDYEVRSPRFILLRQKPVLIKLIWCVYAKHFVLSHYLKFTEFLGVPPLIGNSSNGDEKVIEAMASALENLKSGGYAVLGSNDVIKVLEGRGSQADFMEFVRYCDAEIAKVINGSVLSSNTNGASGSLAMSRTHDENRKEILAGDMKFATRMTENIYASLGKKANLNIQIEKDSDLLARAQTLQILHSMGYAMNVEDLAREFDLPAIKVANGKSQANLTKNTKSKAIYLDEFDRASDQKNTRKEERQISDIVGELLNECESFEEVEDKFLSLYPHLDLSEFENELGKAIENATLKGLL</sequence>
<reference evidence="1 2" key="1">
    <citation type="submission" date="2015-11" db="EMBL/GenBank/DDBJ databases">
        <authorList>
            <consortium name="Pathogen Informatics"/>
        </authorList>
    </citation>
    <scope>NUCLEOTIDE SEQUENCE [LARGE SCALE GENOMIC DNA]</scope>
    <source>
        <strain evidence="1 2">006A-0059</strain>
    </source>
</reference>